<gene>
    <name evidence="1" type="ORF">LMG26411_04529</name>
</gene>
<organism evidence="1 2">
    <name type="scientific">Cupriavidus numazuensis</name>
    <dbReference type="NCBI Taxonomy" id="221992"/>
    <lineage>
        <taxon>Bacteria</taxon>
        <taxon>Pseudomonadati</taxon>
        <taxon>Pseudomonadota</taxon>
        <taxon>Betaproteobacteria</taxon>
        <taxon>Burkholderiales</taxon>
        <taxon>Burkholderiaceae</taxon>
        <taxon>Cupriavidus</taxon>
    </lineage>
</organism>
<name>A0ABM8TLX6_9BURK</name>
<evidence type="ECO:0000313" key="2">
    <source>
        <dbReference type="Proteomes" id="UP000672657"/>
    </source>
</evidence>
<dbReference type="EMBL" id="CAJPVI010000029">
    <property type="protein sequence ID" value="CAG2153979.1"/>
    <property type="molecule type" value="Genomic_DNA"/>
</dbReference>
<proteinExistence type="predicted"/>
<keyword evidence="2" id="KW-1185">Reference proteome</keyword>
<accession>A0ABM8TLX6</accession>
<dbReference type="Pfam" id="PF06980">
    <property type="entry name" value="DUF1302"/>
    <property type="match status" value="1"/>
</dbReference>
<protein>
    <submittedName>
        <fullName evidence="1">Uncharacterized protein</fullName>
    </submittedName>
</protein>
<evidence type="ECO:0000313" key="1">
    <source>
        <dbReference type="EMBL" id="CAG2153979.1"/>
    </source>
</evidence>
<dbReference type="Proteomes" id="UP000672657">
    <property type="component" value="Unassembled WGS sequence"/>
</dbReference>
<sequence>MYVLFNQNPTKWQAGVNFTTFFGGHQSVGQPYADRNFIGAFVTRNF</sequence>
<comment type="caution">
    <text evidence="1">The sequence shown here is derived from an EMBL/GenBank/DDBJ whole genome shotgun (WGS) entry which is preliminary data.</text>
</comment>
<reference evidence="1 2" key="1">
    <citation type="submission" date="2021-03" db="EMBL/GenBank/DDBJ databases">
        <authorList>
            <person name="Peeters C."/>
        </authorList>
    </citation>
    <scope>NUCLEOTIDE SEQUENCE [LARGE SCALE GENOMIC DNA]</scope>
    <source>
        <strain evidence="1 2">LMG 26411</strain>
    </source>
</reference>
<dbReference type="InterPro" id="IPR010727">
    <property type="entry name" value="DUF1302"/>
</dbReference>